<comment type="caution">
    <text evidence="5">The sequence shown here is derived from an EMBL/GenBank/DDBJ whole genome shotgun (WGS) entry which is preliminary data.</text>
</comment>
<dbReference type="PANTHER" id="PTHR43280:SF2">
    <property type="entry name" value="HTH-TYPE TRANSCRIPTIONAL REGULATOR EXSA"/>
    <property type="match status" value="1"/>
</dbReference>
<gene>
    <name evidence="5" type="ORF">S101258_00102</name>
</gene>
<dbReference type="InterPro" id="IPR003313">
    <property type="entry name" value="AraC-bd"/>
</dbReference>
<keyword evidence="3" id="KW-0804">Transcription</keyword>
<name>A0A2S3UA09_LACPN</name>
<proteinExistence type="predicted"/>
<dbReference type="AlphaFoldDB" id="A0A2S3UA09"/>
<dbReference type="Gene3D" id="1.10.10.60">
    <property type="entry name" value="Homeodomain-like"/>
    <property type="match status" value="2"/>
</dbReference>
<evidence type="ECO:0000313" key="6">
    <source>
        <dbReference type="Proteomes" id="UP000236990"/>
    </source>
</evidence>
<dbReference type="Proteomes" id="UP000236990">
    <property type="component" value="Unassembled WGS sequence"/>
</dbReference>
<reference evidence="5 6" key="1">
    <citation type="submission" date="2017-06" db="EMBL/GenBank/DDBJ databases">
        <title>Genome sequence of Lactobacillus plantarum subsp. plantarum strain SRCM101258.</title>
        <authorList>
            <person name="Cho S.H."/>
        </authorList>
    </citation>
    <scope>NUCLEOTIDE SEQUENCE [LARGE SCALE GENOMIC DNA]</scope>
    <source>
        <strain evidence="5 6">SRCM101258</strain>
    </source>
</reference>
<protein>
    <submittedName>
        <fullName evidence="5">Putative HTH-type transcriptional regulator</fullName>
    </submittedName>
</protein>
<dbReference type="Gene3D" id="2.60.120.10">
    <property type="entry name" value="Jelly Rolls"/>
    <property type="match status" value="1"/>
</dbReference>
<dbReference type="InterPro" id="IPR011051">
    <property type="entry name" value="RmlC_Cupin_sf"/>
</dbReference>
<keyword evidence="2" id="KW-0238">DNA-binding</keyword>
<dbReference type="EMBL" id="NKCZ01000035">
    <property type="protein sequence ID" value="POD89207.1"/>
    <property type="molecule type" value="Genomic_DNA"/>
</dbReference>
<dbReference type="PANTHER" id="PTHR43280">
    <property type="entry name" value="ARAC-FAMILY TRANSCRIPTIONAL REGULATOR"/>
    <property type="match status" value="1"/>
</dbReference>
<feature type="domain" description="HTH araC/xylS-type" evidence="4">
    <location>
        <begin position="212"/>
        <end position="310"/>
    </location>
</feature>
<dbReference type="Pfam" id="PF12833">
    <property type="entry name" value="HTH_18"/>
    <property type="match status" value="1"/>
</dbReference>
<dbReference type="SUPFAM" id="SSF51182">
    <property type="entry name" value="RmlC-like cupins"/>
    <property type="match status" value="1"/>
</dbReference>
<keyword evidence="1" id="KW-0805">Transcription regulation</keyword>
<dbReference type="GO" id="GO:0043565">
    <property type="term" value="F:sequence-specific DNA binding"/>
    <property type="evidence" value="ECO:0007669"/>
    <property type="project" value="InterPro"/>
</dbReference>
<dbReference type="PROSITE" id="PS01124">
    <property type="entry name" value="HTH_ARAC_FAMILY_2"/>
    <property type="match status" value="1"/>
</dbReference>
<organism evidence="5 6">
    <name type="scientific">Lactiplantibacillus plantarum subsp. plantarum</name>
    <dbReference type="NCBI Taxonomy" id="337330"/>
    <lineage>
        <taxon>Bacteria</taxon>
        <taxon>Bacillati</taxon>
        <taxon>Bacillota</taxon>
        <taxon>Bacilli</taxon>
        <taxon>Lactobacillales</taxon>
        <taxon>Lactobacillaceae</taxon>
        <taxon>Lactiplantibacillus</taxon>
    </lineage>
</organism>
<dbReference type="InterPro" id="IPR009057">
    <property type="entry name" value="Homeodomain-like_sf"/>
</dbReference>
<accession>A0A2S3UA09</accession>
<dbReference type="SMART" id="SM00342">
    <property type="entry name" value="HTH_ARAC"/>
    <property type="match status" value="1"/>
</dbReference>
<evidence type="ECO:0000256" key="1">
    <source>
        <dbReference type="ARBA" id="ARBA00023015"/>
    </source>
</evidence>
<dbReference type="SUPFAM" id="SSF46689">
    <property type="entry name" value="Homeodomain-like"/>
    <property type="match status" value="1"/>
</dbReference>
<evidence type="ECO:0000259" key="4">
    <source>
        <dbReference type="PROSITE" id="PS01124"/>
    </source>
</evidence>
<dbReference type="InterPro" id="IPR014710">
    <property type="entry name" value="RmlC-like_jellyroll"/>
</dbReference>
<dbReference type="GO" id="GO:0003700">
    <property type="term" value="F:DNA-binding transcription factor activity"/>
    <property type="evidence" value="ECO:0007669"/>
    <property type="project" value="InterPro"/>
</dbReference>
<evidence type="ECO:0000256" key="3">
    <source>
        <dbReference type="ARBA" id="ARBA00023163"/>
    </source>
</evidence>
<evidence type="ECO:0000313" key="5">
    <source>
        <dbReference type="EMBL" id="POD89207.1"/>
    </source>
</evidence>
<sequence>MKSITRIENNEIVNNDRNTLRMVTDLATSFQHEIVTRTQPLSAWIHYHDQHAPSEIAAHWHQGIELSYTISGHIDDFTINGQHFRTSAGQLLVVNSQLIHSIHTHNTPESRALSVIYPYDYVRRLYPKIETEIIAVNDPHQFTSAQQAMYLNLQGHFDQLYLALQRPSAVTNLRLEAETAQILSELLTYFTSAKASTGVMYGKDALAVERIQKISTYVAQHYTEPISLTDVAQQINVTKEYLTRFFKKQMAMTVGQYVNLVRAQHAYEDLLGERGNLTTIASMNGFASTRALNRAFQTVYHQSAAEIYKTKHTWD</sequence>
<dbReference type="InterPro" id="IPR018060">
    <property type="entry name" value="HTH_AraC"/>
</dbReference>
<evidence type="ECO:0000256" key="2">
    <source>
        <dbReference type="ARBA" id="ARBA00023125"/>
    </source>
</evidence>
<dbReference type="Pfam" id="PF02311">
    <property type="entry name" value="AraC_binding"/>
    <property type="match status" value="1"/>
</dbReference>